<evidence type="ECO:0000313" key="3">
    <source>
        <dbReference type="Proteomes" id="UP000199622"/>
    </source>
</evidence>
<dbReference type="Pfam" id="PF13424">
    <property type="entry name" value="TPR_12"/>
    <property type="match status" value="1"/>
</dbReference>
<dbReference type="Proteomes" id="UP000199622">
    <property type="component" value="Unassembled WGS sequence"/>
</dbReference>
<gene>
    <name evidence="2" type="ORF">SAMN04489727_2033</name>
</gene>
<keyword evidence="3" id="KW-1185">Reference proteome</keyword>
<dbReference type="PANTHER" id="PTHR47691:SF3">
    <property type="entry name" value="HTH-TYPE TRANSCRIPTIONAL REGULATOR RV0890C-RELATED"/>
    <property type="match status" value="1"/>
</dbReference>
<name>A0A1H4JMB7_9PSEU</name>
<dbReference type="Gene3D" id="1.25.40.10">
    <property type="entry name" value="Tetratricopeptide repeat domain"/>
    <property type="match status" value="1"/>
</dbReference>
<protein>
    <submittedName>
        <fullName evidence="2">NB-ARC domain-containing protein</fullName>
    </submittedName>
</protein>
<dbReference type="SUPFAM" id="SSF52540">
    <property type="entry name" value="P-loop containing nucleoside triphosphate hydrolases"/>
    <property type="match status" value="1"/>
</dbReference>
<dbReference type="Pfam" id="PF13181">
    <property type="entry name" value="TPR_8"/>
    <property type="match status" value="1"/>
</dbReference>
<dbReference type="SMART" id="SM00028">
    <property type="entry name" value="TPR"/>
    <property type="match status" value="4"/>
</dbReference>
<dbReference type="InterPro" id="IPR027417">
    <property type="entry name" value="P-loop_NTPase"/>
</dbReference>
<dbReference type="AlphaFoldDB" id="A0A1H4JMB7"/>
<feature type="compositionally biased region" description="Basic and acidic residues" evidence="1">
    <location>
        <begin position="1"/>
        <end position="17"/>
    </location>
</feature>
<proteinExistence type="predicted"/>
<dbReference type="EMBL" id="FNSO01000003">
    <property type="protein sequence ID" value="SEB47403.1"/>
    <property type="molecule type" value="Genomic_DNA"/>
</dbReference>
<evidence type="ECO:0000256" key="1">
    <source>
        <dbReference type="SAM" id="MobiDB-lite"/>
    </source>
</evidence>
<dbReference type="InterPro" id="IPR019734">
    <property type="entry name" value="TPR_rpt"/>
</dbReference>
<feature type="region of interest" description="Disordered" evidence="1">
    <location>
        <begin position="1"/>
        <end position="26"/>
    </location>
</feature>
<dbReference type="STRING" id="208445.SAMN04489727_2033"/>
<feature type="region of interest" description="Disordered" evidence="1">
    <location>
        <begin position="684"/>
        <end position="706"/>
    </location>
</feature>
<evidence type="ECO:0000313" key="2">
    <source>
        <dbReference type="EMBL" id="SEB47403.1"/>
    </source>
</evidence>
<sequence>MSDRHADGGPRPADRHPGSPRQLPPVPAFFVSRGAELADLDALMDLHGRGSGSRASVAVVVGPGGVGKTALAVMWANRHTERFPDGQLYVDLRGFSPDTTVAPVDALGRFLRALGVEPRHVPATVAEQVTLYRTITAGRQLLMLVVLDNAASAEQVRPLIPTSTRSVVVVTSRLRLDGLFADGAQLVQVPPLPEAAAVALLEELIGERAADEPDATAELAQLCGLFPIALRVAAARLVTRPTWSVSEVVARLRDERSRLAALSRLSAPEDSVTALFDWSYRNLQSYAADLYRCLGSLPAPEFGIDVAAAVSGLAEHEVAVALQVLVDASLLEEVALDRYRFHDLVRLHARAQPAPDRDRLEVVPRAAAWYLREMTRANLVVIPVRWRVSPVADELAGEPVRFDSDAAALDWLHRELPNVLAVLEEAVADRHDELAWQLCEALWELMLYRKPFPEWLRSHQLGITAAQRCRNKVAESRLRYQRGRAYLDLGQLPQAETEVRHALELARHAEDRRTESAALDLLGRVAQARGDVDTAIKHFTASMHIEADLGIDRGVASRHSRIGDALLQAGRELEAEPHLQTALEMLTAIGDDKDVARVALGLARIDALAGRQDAAIERLQMARRVLGRTGSAVYEASVLLALAEVAAHDSNPDQARAYLTEAIELLHDLGGAALDKAQKALAALDHGSRAPQQASAHNGTSGDGGI</sequence>
<dbReference type="Gene3D" id="3.40.50.300">
    <property type="entry name" value="P-loop containing nucleotide triphosphate hydrolases"/>
    <property type="match status" value="1"/>
</dbReference>
<dbReference type="SUPFAM" id="SSF48452">
    <property type="entry name" value="TPR-like"/>
    <property type="match status" value="1"/>
</dbReference>
<dbReference type="InterPro" id="IPR011990">
    <property type="entry name" value="TPR-like_helical_dom_sf"/>
</dbReference>
<feature type="compositionally biased region" description="Polar residues" evidence="1">
    <location>
        <begin position="690"/>
        <end position="700"/>
    </location>
</feature>
<dbReference type="PANTHER" id="PTHR47691">
    <property type="entry name" value="REGULATOR-RELATED"/>
    <property type="match status" value="1"/>
</dbReference>
<organism evidence="2 3">
    <name type="scientific">Amycolatopsis tolypomycina</name>
    <dbReference type="NCBI Taxonomy" id="208445"/>
    <lineage>
        <taxon>Bacteria</taxon>
        <taxon>Bacillati</taxon>
        <taxon>Actinomycetota</taxon>
        <taxon>Actinomycetes</taxon>
        <taxon>Pseudonocardiales</taxon>
        <taxon>Pseudonocardiaceae</taxon>
        <taxon>Amycolatopsis</taxon>
    </lineage>
</organism>
<accession>A0A1H4JMB7</accession>
<reference evidence="3" key="1">
    <citation type="submission" date="2016-10" db="EMBL/GenBank/DDBJ databases">
        <authorList>
            <person name="Varghese N."/>
            <person name="Submissions S."/>
        </authorList>
    </citation>
    <scope>NUCLEOTIDE SEQUENCE [LARGE SCALE GENOMIC DNA]</scope>
    <source>
        <strain evidence="3">DSM 44544</strain>
    </source>
</reference>